<sequence length="111" mass="12725">MYISISCSLVKLRPSVISHIFSEGRRFVLFEVLYCIIVQCRGSVNNLITFEILLSQVQSTQLHAQIKIHACKCSKQNERLTNSRSLHHSFLRSFTSSPLQIHAPRLLEKAK</sequence>
<gene>
    <name evidence="1" type="ORF">VTL71DRAFT_11824</name>
</gene>
<evidence type="ECO:0000313" key="1">
    <source>
        <dbReference type="EMBL" id="KAL2072481.1"/>
    </source>
</evidence>
<dbReference type="Proteomes" id="UP001595075">
    <property type="component" value="Unassembled WGS sequence"/>
</dbReference>
<keyword evidence="2" id="KW-1185">Reference proteome</keyword>
<accession>A0ABR4CTK4</accession>
<protein>
    <submittedName>
        <fullName evidence="1">Uncharacterized protein</fullName>
    </submittedName>
</protein>
<organism evidence="1 2">
    <name type="scientific">Oculimacula yallundae</name>
    <dbReference type="NCBI Taxonomy" id="86028"/>
    <lineage>
        <taxon>Eukaryota</taxon>
        <taxon>Fungi</taxon>
        <taxon>Dikarya</taxon>
        <taxon>Ascomycota</taxon>
        <taxon>Pezizomycotina</taxon>
        <taxon>Leotiomycetes</taxon>
        <taxon>Helotiales</taxon>
        <taxon>Ploettnerulaceae</taxon>
        <taxon>Oculimacula</taxon>
    </lineage>
</organism>
<reference evidence="1 2" key="1">
    <citation type="journal article" date="2024" name="Commun. Biol.">
        <title>Comparative genomic analysis of thermophilic fungi reveals convergent evolutionary adaptations and gene losses.</title>
        <authorList>
            <person name="Steindorff A.S."/>
            <person name="Aguilar-Pontes M.V."/>
            <person name="Robinson A.J."/>
            <person name="Andreopoulos B."/>
            <person name="LaButti K."/>
            <person name="Kuo A."/>
            <person name="Mondo S."/>
            <person name="Riley R."/>
            <person name="Otillar R."/>
            <person name="Haridas S."/>
            <person name="Lipzen A."/>
            <person name="Grimwood J."/>
            <person name="Schmutz J."/>
            <person name="Clum A."/>
            <person name="Reid I.D."/>
            <person name="Moisan M.C."/>
            <person name="Butler G."/>
            <person name="Nguyen T.T.M."/>
            <person name="Dewar K."/>
            <person name="Conant G."/>
            <person name="Drula E."/>
            <person name="Henrissat B."/>
            <person name="Hansel C."/>
            <person name="Singer S."/>
            <person name="Hutchinson M.I."/>
            <person name="de Vries R.P."/>
            <person name="Natvig D.O."/>
            <person name="Powell A.J."/>
            <person name="Tsang A."/>
            <person name="Grigoriev I.V."/>
        </authorList>
    </citation>
    <scope>NUCLEOTIDE SEQUENCE [LARGE SCALE GENOMIC DNA]</scope>
    <source>
        <strain evidence="1 2">CBS 494.80</strain>
    </source>
</reference>
<evidence type="ECO:0000313" key="2">
    <source>
        <dbReference type="Proteomes" id="UP001595075"/>
    </source>
</evidence>
<proteinExistence type="predicted"/>
<comment type="caution">
    <text evidence="1">The sequence shown here is derived from an EMBL/GenBank/DDBJ whole genome shotgun (WGS) entry which is preliminary data.</text>
</comment>
<dbReference type="EMBL" id="JAZHXI010000004">
    <property type="protein sequence ID" value="KAL2072481.1"/>
    <property type="molecule type" value="Genomic_DNA"/>
</dbReference>
<name>A0ABR4CTK4_9HELO</name>